<dbReference type="Gene3D" id="3.80.10.10">
    <property type="entry name" value="Ribonuclease Inhibitor"/>
    <property type="match status" value="1"/>
</dbReference>
<dbReference type="AlphaFoldDB" id="A0A8D0E1R9"/>
<keyword evidence="7" id="KW-0472">Membrane</keyword>
<evidence type="ECO:0000256" key="1">
    <source>
        <dbReference type="ARBA" id="ARBA00004167"/>
    </source>
</evidence>
<evidence type="ECO:0000313" key="11">
    <source>
        <dbReference type="Ensembl" id="ENSSMRP00000025313.1"/>
    </source>
</evidence>
<dbReference type="InterPro" id="IPR000483">
    <property type="entry name" value="Cys-rich_flank_reg_C"/>
</dbReference>
<dbReference type="GO" id="GO:0051209">
    <property type="term" value="P:release of sequestered calcium ion into cytosol"/>
    <property type="evidence" value="ECO:0007669"/>
    <property type="project" value="Ensembl"/>
</dbReference>
<keyword evidence="6" id="KW-1133">Transmembrane helix</keyword>
<dbReference type="InterPro" id="IPR052313">
    <property type="entry name" value="GPIb-IX-V_Complex"/>
</dbReference>
<dbReference type="GeneTree" id="ENSGT00530000064244"/>
<dbReference type="Proteomes" id="UP000694421">
    <property type="component" value="Unplaced"/>
</dbReference>
<keyword evidence="3" id="KW-0812">Transmembrane</keyword>
<keyword evidence="5" id="KW-0130">Cell adhesion</keyword>
<keyword evidence="2" id="KW-0433">Leucine-rich repeat</keyword>
<accession>A0A8D0E1R9</accession>
<dbReference type="PANTHER" id="PTHR22650:SF6">
    <property type="entry name" value="PLATELET GLYCOPROTEIN IX"/>
    <property type="match status" value="1"/>
</dbReference>
<evidence type="ECO:0000256" key="7">
    <source>
        <dbReference type="ARBA" id="ARBA00023136"/>
    </source>
</evidence>
<evidence type="ECO:0000259" key="10">
    <source>
        <dbReference type="SMART" id="SM00082"/>
    </source>
</evidence>
<evidence type="ECO:0000256" key="2">
    <source>
        <dbReference type="ARBA" id="ARBA00022614"/>
    </source>
</evidence>
<dbReference type="GO" id="GO:0007597">
    <property type="term" value="P:blood coagulation, intrinsic pathway"/>
    <property type="evidence" value="ECO:0007669"/>
    <property type="project" value="Ensembl"/>
</dbReference>
<dbReference type="OMA" id="GYELGSC"/>
<dbReference type="GO" id="GO:1990779">
    <property type="term" value="C:glycoprotein Ib-IX-V complex"/>
    <property type="evidence" value="ECO:0007669"/>
    <property type="project" value="Ensembl"/>
</dbReference>
<evidence type="ECO:0000256" key="6">
    <source>
        <dbReference type="ARBA" id="ARBA00022989"/>
    </source>
</evidence>
<protein>
    <submittedName>
        <fullName evidence="11">Glycoprotein IX platelet</fullName>
    </submittedName>
</protein>
<proteinExistence type="predicted"/>
<keyword evidence="4 9" id="KW-0732">Signal</keyword>
<evidence type="ECO:0000256" key="5">
    <source>
        <dbReference type="ARBA" id="ARBA00022889"/>
    </source>
</evidence>
<dbReference type="PANTHER" id="PTHR22650">
    <property type="entry name" value="GLYCOPROTEIN IB BETA"/>
    <property type="match status" value="1"/>
</dbReference>
<sequence length="185" mass="20366">MSQLKISAFEGLVMFLTLSAAQATPCPPCFCESQDGINGWILNCSSLGLKKMPPLAWEFCHSGQFIRIIHLQNNSLTSIPVGALDDLVNLEEADFSNNPWHCDCSILYFKRWLEDISQASLASVTCASPAFVKGKTLDQLSGNELEGCRKPLPTILDRWLSSPCLKTSRELSLCRTTTSIDGCSF</sequence>
<evidence type="ECO:0000256" key="4">
    <source>
        <dbReference type="ARBA" id="ARBA00022729"/>
    </source>
</evidence>
<dbReference type="InterPro" id="IPR032675">
    <property type="entry name" value="LRR_dom_sf"/>
</dbReference>
<reference evidence="11" key="1">
    <citation type="submission" date="2025-08" db="UniProtKB">
        <authorList>
            <consortium name="Ensembl"/>
        </authorList>
    </citation>
    <scope>IDENTIFICATION</scope>
</reference>
<feature type="signal peptide" evidence="9">
    <location>
        <begin position="1"/>
        <end position="23"/>
    </location>
</feature>
<keyword evidence="8" id="KW-1015">Disulfide bond</keyword>
<reference evidence="11" key="2">
    <citation type="submission" date="2025-09" db="UniProtKB">
        <authorList>
            <consortium name="Ensembl"/>
        </authorList>
    </citation>
    <scope>IDENTIFICATION</scope>
</reference>
<dbReference type="SUPFAM" id="SSF52058">
    <property type="entry name" value="L domain-like"/>
    <property type="match status" value="1"/>
</dbReference>
<feature type="domain" description="LRRCT" evidence="10">
    <location>
        <begin position="98"/>
        <end position="149"/>
    </location>
</feature>
<comment type="subcellular location">
    <subcellularLocation>
        <location evidence="1">Membrane</location>
        <topology evidence="1">Single-pass membrane protein</topology>
    </subcellularLocation>
</comment>
<keyword evidence="12" id="KW-1185">Reference proteome</keyword>
<organism evidence="11 12">
    <name type="scientific">Salvator merianae</name>
    <name type="common">Argentine black and white tegu</name>
    <name type="synonym">Tupinambis merianae</name>
    <dbReference type="NCBI Taxonomy" id="96440"/>
    <lineage>
        <taxon>Eukaryota</taxon>
        <taxon>Metazoa</taxon>
        <taxon>Chordata</taxon>
        <taxon>Craniata</taxon>
        <taxon>Vertebrata</taxon>
        <taxon>Euteleostomi</taxon>
        <taxon>Lepidosauria</taxon>
        <taxon>Squamata</taxon>
        <taxon>Bifurcata</taxon>
        <taxon>Unidentata</taxon>
        <taxon>Episquamata</taxon>
        <taxon>Laterata</taxon>
        <taxon>Teiioidea</taxon>
        <taxon>Teiidae</taxon>
        <taxon>Salvator</taxon>
    </lineage>
</organism>
<name>A0A8D0E1R9_SALMN</name>
<dbReference type="GO" id="GO:0010572">
    <property type="term" value="P:positive regulation of platelet activation"/>
    <property type="evidence" value="ECO:0007669"/>
    <property type="project" value="Ensembl"/>
</dbReference>
<evidence type="ECO:0000313" key="12">
    <source>
        <dbReference type="Proteomes" id="UP000694421"/>
    </source>
</evidence>
<feature type="chain" id="PRO_5034631099" evidence="9">
    <location>
        <begin position="24"/>
        <end position="185"/>
    </location>
</feature>
<dbReference type="SMART" id="SM00082">
    <property type="entry name" value="LRRCT"/>
    <property type="match status" value="1"/>
</dbReference>
<evidence type="ECO:0000256" key="9">
    <source>
        <dbReference type="SAM" id="SignalP"/>
    </source>
</evidence>
<evidence type="ECO:0000256" key="8">
    <source>
        <dbReference type="ARBA" id="ARBA00023157"/>
    </source>
</evidence>
<dbReference type="Ensembl" id="ENSSMRT00000029642.1">
    <property type="protein sequence ID" value="ENSSMRP00000025313.1"/>
    <property type="gene ID" value="ENSSMRG00000019588.1"/>
</dbReference>
<evidence type="ECO:0000256" key="3">
    <source>
        <dbReference type="ARBA" id="ARBA00022692"/>
    </source>
</evidence>
<dbReference type="GO" id="GO:0035855">
    <property type="term" value="P:megakaryocyte development"/>
    <property type="evidence" value="ECO:0007669"/>
    <property type="project" value="Ensembl"/>
</dbReference>